<reference evidence="2 3" key="1">
    <citation type="submission" date="2018-10" db="EMBL/GenBank/DDBJ databases">
        <title>Ulvibacterium marinum gen. nov., sp. nov., a novel marine bacterium of the family Flavobacteriaceae, isolated from a culture of the green alga Ulva prolifera.</title>
        <authorList>
            <person name="Zhang Z."/>
        </authorList>
    </citation>
    <scope>NUCLEOTIDE SEQUENCE [LARGE SCALE GENOMIC DNA]</scope>
    <source>
        <strain evidence="2 3">CCMM003</strain>
    </source>
</reference>
<proteinExistence type="predicted"/>
<name>A0A3B0C2T6_9FLAO</name>
<gene>
    <name evidence="2" type="ORF">D7Z94_16055</name>
</gene>
<feature type="transmembrane region" description="Helical" evidence="1">
    <location>
        <begin position="111"/>
        <end position="130"/>
    </location>
</feature>
<dbReference type="RefSeq" id="WP_120712600.1">
    <property type="nucleotide sequence ID" value="NZ_RBCJ01000003.1"/>
</dbReference>
<dbReference type="AlphaFoldDB" id="A0A3B0C2T6"/>
<keyword evidence="1" id="KW-0472">Membrane</keyword>
<keyword evidence="1" id="KW-0812">Transmembrane</keyword>
<evidence type="ECO:0000313" key="3">
    <source>
        <dbReference type="Proteomes" id="UP000276603"/>
    </source>
</evidence>
<evidence type="ECO:0000313" key="2">
    <source>
        <dbReference type="EMBL" id="RKN79792.1"/>
    </source>
</evidence>
<sequence length="135" mass="15773">MAQDRRLERVLQMMENRATITITKDTPEDLRNDIRRAKALGYIQKRINPRTGRPTNTYEYTEKGQRLVDSGYNFTVVDDSSSIRVEGTNIHVGTNYGVNNFTQQWNKNKKLSWWLTLIIMVVAGIIVFLIEKYLF</sequence>
<protein>
    <submittedName>
        <fullName evidence="2">Uncharacterized protein</fullName>
    </submittedName>
</protein>
<comment type="caution">
    <text evidence="2">The sequence shown here is derived from an EMBL/GenBank/DDBJ whole genome shotgun (WGS) entry which is preliminary data.</text>
</comment>
<keyword evidence="3" id="KW-1185">Reference proteome</keyword>
<evidence type="ECO:0000256" key="1">
    <source>
        <dbReference type="SAM" id="Phobius"/>
    </source>
</evidence>
<keyword evidence="1" id="KW-1133">Transmembrane helix</keyword>
<dbReference type="EMBL" id="RBCJ01000003">
    <property type="protein sequence ID" value="RKN79792.1"/>
    <property type="molecule type" value="Genomic_DNA"/>
</dbReference>
<dbReference type="Proteomes" id="UP000276603">
    <property type="component" value="Unassembled WGS sequence"/>
</dbReference>
<accession>A0A3B0C2T6</accession>
<organism evidence="2 3">
    <name type="scientific">Ulvibacterium marinum</name>
    <dbReference type="NCBI Taxonomy" id="2419782"/>
    <lineage>
        <taxon>Bacteria</taxon>
        <taxon>Pseudomonadati</taxon>
        <taxon>Bacteroidota</taxon>
        <taxon>Flavobacteriia</taxon>
        <taxon>Flavobacteriales</taxon>
        <taxon>Flavobacteriaceae</taxon>
        <taxon>Ulvibacterium</taxon>
    </lineage>
</organism>